<feature type="compositionally biased region" description="Basic and acidic residues" evidence="5">
    <location>
        <begin position="32"/>
        <end position="45"/>
    </location>
</feature>
<name>B0CAZ6_ACAM1</name>
<evidence type="ECO:0000256" key="3">
    <source>
        <dbReference type="HAMAP-Rule" id="MF_02071"/>
    </source>
</evidence>
<dbReference type="HAMAP" id="MF_02071">
    <property type="entry name" value="RlpA"/>
    <property type="match status" value="1"/>
</dbReference>
<dbReference type="SUPFAM" id="SSF50685">
    <property type="entry name" value="Barwin-like endoglucanases"/>
    <property type="match status" value="1"/>
</dbReference>
<accession>B0CAZ6</accession>
<dbReference type="PANTHER" id="PTHR34183:SF8">
    <property type="entry name" value="ENDOLYTIC PEPTIDOGLYCAN TRANSGLYCOSYLASE RLPA-RELATED"/>
    <property type="match status" value="1"/>
</dbReference>
<feature type="chain" id="PRO_5009990761" description="Probable endolytic peptidoglycan transglycosylase RlpA" evidence="3">
    <location>
        <begin position="22"/>
        <end position="335"/>
    </location>
</feature>
<feature type="signal peptide" evidence="3">
    <location>
        <begin position="1"/>
        <end position="21"/>
    </location>
</feature>
<dbReference type="AlphaFoldDB" id="B0CAZ6"/>
<organism evidence="7 8">
    <name type="scientific">Acaryochloris marina (strain MBIC 11017)</name>
    <dbReference type="NCBI Taxonomy" id="329726"/>
    <lineage>
        <taxon>Bacteria</taxon>
        <taxon>Bacillati</taxon>
        <taxon>Cyanobacteriota</taxon>
        <taxon>Cyanophyceae</taxon>
        <taxon>Acaryochloridales</taxon>
        <taxon>Acaryochloridaceae</taxon>
        <taxon>Acaryochloris</taxon>
    </lineage>
</organism>
<dbReference type="EC" id="4.2.2.-" evidence="3"/>
<evidence type="ECO:0000256" key="4">
    <source>
        <dbReference type="RuleBase" id="RU003495"/>
    </source>
</evidence>
<keyword evidence="1 3" id="KW-0456">Lyase</keyword>
<keyword evidence="3" id="KW-0732">Signal</keyword>
<dbReference type="InterPro" id="IPR034718">
    <property type="entry name" value="RlpA"/>
</dbReference>
<comment type="function">
    <text evidence="3">Lytic transglycosylase with a strong preference for naked glycan strands that lack stem peptides.</text>
</comment>
<dbReference type="OrthoDB" id="9779128at2"/>
<evidence type="ECO:0000256" key="2">
    <source>
        <dbReference type="ARBA" id="ARBA00023316"/>
    </source>
</evidence>
<keyword evidence="2 3" id="KW-0961">Cell wall biogenesis/degradation</keyword>
<dbReference type="Pfam" id="PF03330">
    <property type="entry name" value="DPBB_1"/>
    <property type="match status" value="1"/>
</dbReference>
<keyword evidence="8" id="KW-1185">Reference proteome</keyword>
<dbReference type="CDD" id="cd22268">
    <property type="entry name" value="DPBB_RlpA-like"/>
    <property type="match status" value="1"/>
</dbReference>
<gene>
    <name evidence="3 7" type="primary">rlpA</name>
    <name evidence="7" type="ordered locus">AM1_0429</name>
</gene>
<dbReference type="GO" id="GO:0071555">
    <property type="term" value="P:cell wall organization"/>
    <property type="evidence" value="ECO:0007669"/>
    <property type="project" value="UniProtKB-KW"/>
</dbReference>
<dbReference type="GO" id="GO:0008932">
    <property type="term" value="F:lytic endotransglycosylase activity"/>
    <property type="evidence" value="ECO:0007669"/>
    <property type="project" value="UniProtKB-UniRule"/>
</dbReference>
<keyword evidence="7" id="KW-0449">Lipoprotein</keyword>
<dbReference type="NCBIfam" id="TIGR00413">
    <property type="entry name" value="rlpA"/>
    <property type="match status" value="1"/>
</dbReference>
<evidence type="ECO:0000256" key="5">
    <source>
        <dbReference type="SAM" id="MobiDB-lite"/>
    </source>
</evidence>
<dbReference type="GO" id="GO:0000270">
    <property type="term" value="P:peptidoglycan metabolic process"/>
    <property type="evidence" value="ECO:0007669"/>
    <property type="project" value="UniProtKB-UniRule"/>
</dbReference>
<comment type="similarity">
    <text evidence="3 4">Belongs to the RlpA family.</text>
</comment>
<evidence type="ECO:0000313" key="7">
    <source>
        <dbReference type="EMBL" id="ABW25486.1"/>
    </source>
</evidence>
<dbReference type="InterPro" id="IPR009009">
    <property type="entry name" value="RlpA-like_DPBB"/>
</dbReference>
<dbReference type="PANTHER" id="PTHR34183">
    <property type="entry name" value="ENDOLYTIC PEPTIDOGLYCAN TRANSGLYCOSYLASE RLPA"/>
    <property type="match status" value="1"/>
</dbReference>
<dbReference type="Gene3D" id="2.40.40.10">
    <property type="entry name" value="RlpA-like domain"/>
    <property type="match status" value="1"/>
</dbReference>
<dbReference type="eggNOG" id="COG0797">
    <property type="taxonomic scope" value="Bacteria"/>
</dbReference>
<evidence type="ECO:0000313" key="8">
    <source>
        <dbReference type="Proteomes" id="UP000000268"/>
    </source>
</evidence>
<evidence type="ECO:0000259" key="6">
    <source>
        <dbReference type="Pfam" id="PF03330"/>
    </source>
</evidence>
<reference evidence="7 8" key="1">
    <citation type="journal article" date="2008" name="Proc. Natl. Acad. Sci. U.S.A.">
        <title>Niche adaptation and genome expansion in the chlorophyll d-producing cyanobacterium Acaryochloris marina.</title>
        <authorList>
            <person name="Swingley W.D."/>
            <person name="Chen M."/>
            <person name="Cheung P.C."/>
            <person name="Conrad A.L."/>
            <person name="Dejesa L.C."/>
            <person name="Hao J."/>
            <person name="Honchak B.M."/>
            <person name="Karbach L.E."/>
            <person name="Kurdoglu A."/>
            <person name="Lahiri S."/>
            <person name="Mastrian S.D."/>
            <person name="Miyashita H."/>
            <person name="Page L."/>
            <person name="Ramakrishna P."/>
            <person name="Satoh S."/>
            <person name="Sattley W.M."/>
            <person name="Shimada Y."/>
            <person name="Taylor H.L."/>
            <person name="Tomo T."/>
            <person name="Tsuchiya T."/>
            <person name="Wang Z.T."/>
            <person name="Raymond J."/>
            <person name="Mimuro M."/>
            <person name="Blankenship R.E."/>
            <person name="Touchman J.W."/>
        </authorList>
    </citation>
    <scope>NUCLEOTIDE SEQUENCE [LARGE SCALE GENOMIC DNA]</scope>
    <source>
        <strain evidence="8">MBIC 11017</strain>
    </source>
</reference>
<evidence type="ECO:0000256" key="1">
    <source>
        <dbReference type="ARBA" id="ARBA00023239"/>
    </source>
</evidence>
<sequence precursor="true">MRNKLVLTGLAAALTVSVVSALSTSEANQTLEVEKSAPETVREQDASIEASDEADASEEAQDADAVKVGDSQPKGAVSDKPAIAKIHAYEKSGRPAATLYVRNIPVVTFLGTEKSAETEKVATTKSETAQPEANQQDPVWRATTVAAKINQLDRDGVDANNIKVIWDKERESYVIKTSDAHILEMSELTILPKTTKDMGDDALKITNLLRRQMGTTVALKDIPGRPKPPAPAVAATSVRYQVNGEASWYGPGFHGNYTANGEVYNQYALTAAHKTLPFGTRVRVTNLYNGRSVVVRINDRGPFIPGRIIDLSQGAAQLIGVTSSGVAPVQMDILQ</sequence>
<dbReference type="STRING" id="329726.AM1_0429"/>
<dbReference type="EMBL" id="CP000828">
    <property type="protein sequence ID" value="ABW25486.1"/>
    <property type="molecule type" value="Genomic_DNA"/>
</dbReference>
<dbReference type="Proteomes" id="UP000000268">
    <property type="component" value="Chromosome"/>
</dbReference>
<protein>
    <recommendedName>
        <fullName evidence="3">Probable endolytic peptidoglycan transglycosylase RlpA</fullName>
        <ecNumber evidence="3">4.2.2.-</ecNumber>
    </recommendedName>
</protein>
<dbReference type="KEGG" id="amr:AM1_0429"/>
<dbReference type="InterPro" id="IPR036908">
    <property type="entry name" value="RlpA-like_sf"/>
</dbReference>
<feature type="domain" description="RlpA-like protein double-psi beta-barrel" evidence="6">
    <location>
        <begin position="242"/>
        <end position="330"/>
    </location>
</feature>
<dbReference type="InterPro" id="IPR012997">
    <property type="entry name" value="RplA"/>
</dbReference>
<feature type="region of interest" description="Disordered" evidence="5">
    <location>
        <begin position="30"/>
        <end position="79"/>
    </location>
</feature>
<dbReference type="HOGENOM" id="CLU_042923_0_0_3"/>
<proteinExistence type="inferred from homology"/>
<feature type="compositionally biased region" description="Acidic residues" evidence="5">
    <location>
        <begin position="50"/>
        <end position="62"/>
    </location>
</feature>
<dbReference type="RefSeq" id="WP_012161093.1">
    <property type="nucleotide sequence ID" value="NC_009925.1"/>
</dbReference>